<comment type="caution">
    <text evidence="2">The sequence shown here is derived from an EMBL/GenBank/DDBJ whole genome shotgun (WGS) entry which is preliminary data.</text>
</comment>
<dbReference type="EMBL" id="AQGV01000011">
    <property type="protein sequence ID" value="MBE0366991.1"/>
    <property type="molecule type" value="Genomic_DNA"/>
</dbReference>
<name>A0ABR9E7N5_9GAMM</name>
<dbReference type="Proteomes" id="UP000615755">
    <property type="component" value="Unassembled WGS sequence"/>
</dbReference>
<organism evidence="2 3">
    <name type="scientific">Pseudoalteromonas aurantia 208</name>
    <dbReference type="NCBI Taxonomy" id="1314867"/>
    <lineage>
        <taxon>Bacteria</taxon>
        <taxon>Pseudomonadati</taxon>
        <taxon>Pseudomonadota</taxon>
        <taxon>Gammaproteobacteria</taxon>
        <taxon>Alteromonadales</taxon>
        <taxon>Pseudoalteromonadaceae</taxon>
        <taxon>Pseudoalteromonas</taxon>
    </lineage>
</organism>
<evidence type="ECO:0000313" key="3">
    <source>
        <dbReference type="Proteomes" id="UP000615755"/>
    </source>
</evidence>
<feature type="signal peptide" evidence="1">
    <location>
        <begin position="1"/>
        <end position="19"/>
    </location>
</feature>
<dbReference type="RefSeq" id="WP_192506462.1">
    <property type="nucleotide sequence ID" value="NZ_AQGV01000011.1"/>
</dbReference>
<accession>A0ABR9E7N5</accession>
<reference evidence="2 3" key="1">
    <citation type="submission" date="2015-03" db="EMBL/GenBank/DDBJ databases">
        <title>Genome sequence of Pseudoalteromonas aurantia.</title>
        <authorList>
            <person name="Xie B.-B."/>
            <person name="Rong J.-C."/>
            <person name="Qin Q.-L."/>
            <person name="Zhang Y.-Z."/>
        </authorList>
    </citation>
    <scope>NUCLEOTIDE SEQUENCE [LARGE SCALE GENOMIC DNA]</scope>
    <source>
        <strain evidence="2 3">208</strain>
    </source>
</reference>
<dbReference type="InterPro" id="IPR013783">
    <property type="entry name" value="Ig-like_fold"/>
</dbReference>
<dbReference type="Gene3D" id="2.60.40.10">
    <property type="entry name" value="Immunoglobulins"/>
    <property type="match status" value="1"/>
</dbReference>
<protein>
    <recommendedName>
        <fullName evidence="4">Secreted protein</fullName>
    </recommendedName>
</protein>
<evidence type="ECO:0000256" key="1">
    <source>
        <dbReference type="SAM" id="SignalP"/>
    </source>
</evidence>
<keyword evidence="1" id="KW-0732">Signal</keyword>
<evidence type="ECO:0000313" key="2">
    <source>
        <dbReference type="EMBL" id="MBE0366991.1"/>
    </source>
</evidence>
<proteinExistence type="predicted"/>
<sequence length="188" mass="20360">MKKAIFLIGSTVLSSLAYAGDDPVNCRSETHNVSVYGGYVASCTTSSGTDIRQYVTPSTTSFIRLHSHGQSCTTSLRYYGKQTVTSTQCDYTPKANLTLRALHDGTAYEAALRVSGSGSDRDGSIVSEKFWLNGAYKGSSISPIKVRTATRFTVKYEVTDNSGYTDSQTKTIWVNPQSDPCREGVSSC</sequence>
<feature type="chain" id="PRO_5045872995" description="Secreted protein" evidence="1">
    <location>
        <begin position="20"/>
        <end position="188"/>
    </location>
</feature>
<gene>
    <name evidence="2" type="ORF">PAUR_a0277</name>
</gene>
<keyword evidence="3" id="KW-1185">Reference proteome</keyword>
<evidence type="ECO:0008006" key="4">
    <source>
        <dbReference type="Google" id="ProtNLM"/>
    </source>
</evidence>